<reference evidence="1 2" key="1">
    <citation type="submission" date="2018-09" db="EMBL/GenBank/DDBJ databases">
        <title>Insights into the microbiota of Asian seabass (Lates calcarifer) with tenacibaculosis symptoms and description of sp. nov. Tenacibaculum singaporense.</title>
        <authorList>
            <person name="Miyake S."/>
            <person name="Soh M."/>
            <person name="Azman M.N."/>
            <person name="Ngoh S.Y."/>
            <person name="Orban L."/>
            <person name="Seedorf H."/>
        </authorList>
    </citation>
    <scope>NUCLEOTIDE SEQUENCE [LARGE SCALE GENOMIC DNA]</scope>
    <source>
        <strain evidence="1 2">DSM 13764</strain>
    </source>
</reference>
<accession>A0ABN5T8C6</accession>
<dbReference type="EMBL" id="CP032544">
    <property type="protein sequence ID" value="AZJ33488.1"/>
    <property type="molecule type" value="Genomic_DNA"/>
</dbReference>
<proteinExistence type="predicted"/>
<dbReference type="RefSeq" id="WP_073181931.1">
    <property type="nucleotide sequence ID" value="NZ_CP032544.1"/>
</dbReference>
<protein>
    <submittedName>
        <fullName evidence="1">Uncharacterized protein</fullName>
    </submittedName>
</protein>
<keyword evidence="2" id="KW-1185">Reference proteome</keyword>
<organism evidence="1 2">
    <name type="scientific">Tenacibaculum mesophilum</name>
    <dbReference type="NCBI Taxonomy" id="104268"/>
    <lineage>
        <taxon>Bacteria</taxon>
        <taxon>Pseudomonadati</taxon>
        <taxon>Bacteroidota</taxon>
        <taxon>Flavobacteriia</taxon>
        <taxon>Flavobacteriales</taxon>
        <taxon>Flavobacteriaceae</taxon>
        <taxon>Tenacibaculum</taxon>
    </lineage>
</organism>
<sequence length="125" mass="14941">MSEGNKTPQDNISFKDEDESLVFNHYSFCELIKHIMVKYGKISYKNANEKLKQSFLRNTPNTLEDVYQLIHELEYHWAMLLVHGNMYWTKGIPSDINSFKDEYLAWEKEIIKKYNLKKTCEYNSC</sequence>
<evidence type="ECO:0000313" key="2">
    <source>
        <dbReference type="Proteomes" id="UP000269693"/>
    </source>
</evidence>
<gene>
    <name evidence="1" type="ORF">D6200_13305</name>
</gene>
<name>A0ABN5T8C6_9FLAO</name>
<evidence type="ECO:0000313" key="1">
    <source>
        <dbReference type="EMBL" id="AZJ33488.1"/>
    </source>
</evidence>
<dbReference type="Proteomes" id="UP000269693">
    <property type="component" value="Chromosome"/>
</dbReference>